<evidence type="ECO:0000313" key="2">
    <source>
        <dbReference type="Proteomes" id="UP000660380"/>
    </source>
</evidence>
<gene>
    <name evidence="1" type="ORF">H6G81_19655</name>
</gene>
<dbReference type="Proteomes" id="UP000660380">
    <property type="component" value="Unassembled WGS sequence"/>
</dbReference>
<dbReference type="RefSeq" id="WP_029636697.1">
    <property type="nucleotide sequence ID" value="NZ_JACJTA010000046.1"/>
</dbReference>
<keyword evidence="2" id="KW-1185">Reference proteome</keyword>
<organism evidence="1 2">
    <name type="scientific">Scytonema hofmannii FACHB-248</name>
    <dbReference type="NCBI Taxonomy" id="1842502"/>
    <lineage>
        <taxon>Bacteria</taxon>
        <taxon>Bacillati</taxon>
        <taxon>Cyanobacteriota</taxon>
        <taxon>Cyanophyceae</taxon>
        <taxon>Nostocales</taxon>
        <taxon>Scytonemataceae</taxon>
        <taxon>Scytonema</taxon>
    </lineage>
</organism>
<dbReference type="EMBL" id="JACJTA010000046">
    <property type="protein sequence ID" value="MBD2606688.1"/>
    <property type="molecule type" value="Genomic_DNA"/>
</dbReference>
<accession>A0ABR8GVA3</accession>
<evidence type="ECO:0000313" key="1">
    <source>
        <dbReference type="EMBL" id="MBD2606688.1"/>
    </source>
</evidence>
<name>A0ABR8GVA3_9CYAN</name>
<sequence length="176" mass="19210">MKFLNVFATVGVVSIIGIAGVVASPNSASAYHKTNKWERRGNLENGWTVFYSKEISHEEELKIAGVIALDATVSGGGATATYFSNFARESLAQLSREASKKSPAVAQTLQRELTVQKLLSSIRASFSGNEVNMRIAGLSIAVGKETYNRAECLKVFGKPRCTSMPNTYQPYIRIRN</sequence>
<proteinExistence type="predicted"/>
<reference evidence="1 2" key="1">
    <citation type="journal article" date="2020" name="ISME J.">
        <title>Comparative genomics reveals insights into cyanobacterial evolution and habitat adaptation.</title>
        <authorList>
            <person name="Chen M.Y."/>
            <person name="Teng W.K."/>
            <person name="Zhao L."/>
            <person name="Hu C.X."/>
            <person name="Zhou Y.K."/>
            <person name="Han B.P."/>
            <person name="Song L.R."/>
            <person name="Shu W.S."/>
        </authorList>
    </citation>
    <scope>NUCLEOTIDE SEQUENCE [LARGE SCALE GENOMIC DNA]</scope>
    <source>
        <strain evidence="1 2">FACHB-248</strain>
    </source>
</reference>
<comment type="caution">
    <text evidence="1">The sequence shown here is derived from an EMBL/GenBank/DDBJ whole genome shotgun (WGS) entry which is preliminary data.</text>
</comment>
<protein>
    <submittedName>
        <fullName evidence="1">Uncharacterized protein</fullName>
    </submittedName>
</protein>